<dbReference type="Gene3D" id="3.40.50.300">
    <property type="entry name" value="P-loop containing nucleotide triphosphate hydrolases"/>
    <property type="match status" value="1"/>
</dbReference>
<keyword evidence="2" id="KW-1185">Reference proteome</keyword>
<evidence type="ECO:0000313" key="1">
    <source>
        <dbReference type="EMBL" id="KAH3802516.1"/>
    </source>
</evidence>
<protein>
    <recommendedName>
        <fullName evidence="3">NACHT domain-containing protein</fullName>
    </recommendedName>
</protein>
<name>A0A9D4FQS7_DREPO</name>
<reference evidence="1" key="1">
    <citation type="journal article" date="2019" name="bioRxiv">
        <title>The Genome of the Zebra Mussel, Dreissena polymorpha: A Resource for Invasive Species Research.</title>
        <authorList>
            <person name="McCartney M.A."/>
            <person name="Auch B."/>
            <person name="Kono T."/>
            <person name="Mallez S."/>
            <person name="Zhang Y."/>
            <person name="Obille A."/>
            <person name="Becker A."/>
            <person name="Abrahante J.E."/>
            <person name="Garbe J."/>
            <person name="Badalamenti J.P."/>
            <person name="Herman A."/>
            <person name="Mangelson H."/>
            <person name="Liachko I."/>
            <person name="Sullivan S."/>
            <person name="Sone E.D."/>
            <person name="Koren S."/>
            <person name="Silverstein K.A.T."/>
            <person name="Beckman K.B."/>
            <person name="Gohl D.M."/>
        </authorList>
    </citation>
    <scope>NUCLEOTIDE SEQUENCE</scope>
    <source>
        <strain evidence="1">Duluth1</strain>
        <tissue evidence="1">Whole animal</tissue>
    </source>
</reference>
<comment type="caution">
    <text evidence="1">The sequence shown here is derived from an EMBL/GenBank/DDBJ whole genome shotgun (WGS) entry which is preliminary data.</text>
</comment>
<sequence length="1193" mass="135950">MGKTTFLTELALDWCDAVSVHNPDHKPTFSDVDTLKKFQFLFQISLRDATDQREVIEMIKTQIIHMIYTDAKREEIVKLLPQIMERESCIVTLDGLNEWVDRLNKCVIPFLAQCHIKCVSVITSRPWKMADERIKDSEINSLIEIEGIIDSEKLAKKIIHSLQTGNVKTHTEFMTYVNERQLSHFLTSPWRLTMLVNLWMNYKVSGSLCELNCILIDILFKNANARKGYFQKGGSFQCLSNTRFIQQQIDIFDALAKAAFYLTFSFNKSLLFTERELLNYISDVQLEFCLNAGVLTKRYMSYEADEDVQFSFVHETVQEFLAAYHIAKSNLDCITHFQIESKYNVLEMSEIIIFLCGLDCKKANQLLNMLADVKFLNDINHGLSMYVKHFLDSEDALAFQTDNNTKRYILKSNNTEMKHAARCFALSVLFQRMIIAGYKEAKASGEKDICLNCTDFTFDTHLNKCDSNALKTLLLSKKSDVRSLILESNVLKTSEILSVIQQSKKSLKRLKMRVTEEINKTLYHTSIQELNFIGTINVSSFSGIFPTLSQLTFLEIEGSTFSEDIDLPDTFQEIHLMNCTCTAVFLRRLLLRLSSLKPYVILLLYRVNLTDNNTLLFQPELLSIDMKDIFLVVRHGNSDLYNLLRCTSIEVFLLETAECASLVAEILPTLNKLTKLGLRVSYTGRCDLKLPASLQDVHLHKCECSSKWLCGFLITLSTLAHPVKCHLRDVILQPFEEACGDDNHLHLSDLRSEIVSRDLSNIGISVQNGSMELLEILRDTNIGNLDLGLAECASLASEILHTLHMLKDLYLRGTYTGQCNLKLPASIQYVSLIECKCSSEWLCSLLITLSSLPHPVECELRDVELQPYEEARGDEYHIHVSDLRSEIVSRDLSYVGIIVRNGSFELMEILRDTSIGNLYLSSADCASLASEILHTLNKLTTLYLNGTFTGRCNLRLPASLQCISLLVVECTHEWLCSLLITLSTLDHPVECELRDVVLQPLEEAHRGDSQIHVSELRSEIMSRDMFQFEILLDNVSEDVLEIFRDTSIGILYLETADCAQLASEILHTLNKLKKLYLGGNYTGRFDHRLPVSLQHICLQKVECSSEWLCSLLITLSSLDHYVDCELRDVVFQPSQEARGDDYNIHRSDLRSEILLRDLSNIKILVTNGSTELFEIFRDSSIRSLEVIDIDNGS</sequence>
<dbReference type="EMBL" id="JAIWYP010000007">
    <property type="protein sequence ID" value="KAH3802516.1"/>
    <property type="molecule type" value="Genomic_DNA"/>
</dbReference>
<organism evidence="1 2">
    <name type="scientific">Dreissena polymorpha</name>
    <name type="common">Zebra mussel</name>
    <name type="synonym">Mytilus polymorpha</name>
    <dbReference type="NCBI Taxonomy" id="45954"/>
    <lineage>
        <taxon>Eukaryota</taxon>
        <taxon>Metazoa</taxon>
        <taxon>Spiralia</taxon>
        <taxon>Lophotrochozoa</taxon>
        <taxon>Mollusca</taxon>
        <taxon>Bivalvia</taxon>
        <taxon>Autobranchia</taxon>
        <taxon>Heteroconchia</taxon>
        <taxon>Euheterodonta</taxon>
        <taxon>Imparidentia</taxon>
        <taxon>Neoheterodontei</taxon>
        <taxon>Myida</taxon>
        <taxon>Dreissenoidea</taxon>
        <taxon>Dreissenidae</taxon>
        <taxon>Dreissena</taxon>
    </lineage>
</organism>
<evidence type="ECO:0008006" key="3">
    <source>
        <dbReference type="Google" id="ProtNLM"/>
    </source>
</evidence>
<dbReference type="PANTHER" id="PTHR46312:SF2">
    <property type="entry name" value="NUCLEOTIDE-BINDING OLIGOMERIZATION DOMAIN-CONTAINING PROTEIN 2-LIKE"/>
    <property type="match status" value="1"/>
</dbReference>
<dbReference type="InterPro" id="IPR027417">
    <property type="entry name" value="P-loop_NTPase"/>
</dbReference>
<proteinExistence type="predicted"/>
<dbReference type="AlphaFoldDB" id="A0A9D4FQS7"/>
<dbReference type="Proteomes" id="UP000828390">
    <property type="component" value="Unassembled WGS sequence"/>
</dbReference>
<evidence type="ECO:0000313" key="2">
    <source>
        <dbReference type="Proteomes" id="UP000828390"/>
    </source>
</evidence>
<accession>A0A9D4FQS7</accession>
<dbReference type="PANTHER" id="PTHR46312">
    <property type="entry name" value="NACHT DOMAIN-CONTAINING PROTEIN"/>
    <property type="match status" value="1"/>
</dbReference>
<gene>
    <name evidence="1" type="ORF">DPMN_156194</name>
</gene>
<reference evidence="1" key="2">
    <citation type="submission" date="2020-11" db="EMBL/GenBank/DDBJ databases">
        <authorList>
            <person name="McCartney M.A."/>
            <person name="Auch B."/>
            <person name="Kono T."/>
            <person name="Mallez S."/>
            <person name="Becker A."/>
            <person name="Gohl D.M."/>
            <person name="Silverstein K.A.T."/>
            <person name="Koren S."/>
            <person name="Bechman K.B."/>
            <person name="Herman A."/>
            <person name="Abrahante J.E."/>
            <person name="Garbe J."/>
        </authorList>
    </citation>
    <scope>NUCLEOTIDE SEQUENCE</scope>
    <source>
        <strain evidence="1">Duluth1</strain>
        <tissue evidence="1">Whole animal</tissue>
    </source>
</reference>